<reference evidence="7" key="1">
    <citation type="submission" date="2021-01" db="EMBL/GenBank/DDBJ databases">
        <authorList>
            <person name="Corre E."/>
            <person name="Pelletier E."/>
            <person name="Niang G."/>
            <person name="Scheremetjew M."/>
            <person name="Finn R."/>
            <person name="Kale V."/>
            <person name="Holt S."/>
            <person name="Cochrane G."/>
            <person name="Meng A."/>
            <person name="Brown T."/>
            <person name="Cohen L."/>
        </authorList>
    </citation>
    <scope>NUCLEOTIDE SEQUENCE</scope>
    <source>
        <strain evidence="7">CCMP1243</strain>
    </source>
</reference>
<dbReference type="InterPro" id="IPR014812">
    <property type="entry name" value="Vps51"/>
</dbReference>
<dbReference type="GO" id="GO:0007041">
    <property type="term" value="P:lysosomal transport"/>
    <property type="evidence" value="ECO:0007669"/>
    <property type="project" value="TreeGrafter"/>
</dbReference>
<name>A0A7S2S0E2_9STRA</name>
<dbReference type="GO" id="GO:0006869">
    <property type="term" value="P:lipid transport"/>
    <property type="evidence" value="ECO:0007669"/>
    <property type="project" value="UniProtKB-UniRule"/>
</dbReference>
<dbReference type="PANTHER" id="PTHR15954">
    <property type="entry name" value="VACUOLAR PROTEIN SORTING-ASSOCIATED PROTEIN 51 HOMOLOG"/>
    <property type="match status" value="1"/>
</dbReference>
<dbReference type="AlphaFoldDB" id="A0A7S2S0E2"/>
<keyword evidence="4" id="KW-0333">Golgi apparatus</keyword>
<evidence type="ECO:0000256" key="1">
    <source>
        <dbReference type="ARBA" id="ARBA00006080"/>
    </source>
</evidence>
<proteinExistence type="inferred from homology"/>
<dbReference type="GO" id="GO:0032456">
    <property type="term" value="P:endocytic recycling"/>
    <property type="evidence" value="ECO:0007669"/>
    <property type="project" value="TreeGrafter"/>
</dbReference>
<organism evidence="7">
    <name type="scientific">Rhizochromulina marina</name>
    <dbReference type="NCBI Taxonomy" id="1034831"/>
    <lineage>
        <taxon>Eukaryota</taxon>
        <taxon>Sar</taxon>
        <taxon>Stramenopiles</taxon>
        <taxon>Ochrophyta</taxon>
        <taxon>Dictyochophyceae</taxon>
        <taxon>Rhizochromulinales</taxon>
        <taxon>Rhizochromulina</taxon>
    </lineage>
</organism>
<dbReference type="PANTHER" id="PTHR15954:SF4">
    <property type="entry name" value="VACUOLAR PROTEIN SORTING-ASSOCIATED PROTEIN 51 HOMOLOG"/>
    <property type="match status" value="1"/>
</dbReference>
<comment type="function">
    <text evidence="4">Acts as component of the GARP complex that is involved in retrograde transport from early and late endosomes to the trans-Golgi network (TGN).</text>
</comment>
<dbReference type="GO" id="GO:0048193">
    <property type="term" value="P:Golgi vesicle transport"/>
    <property type="evidence" value="ECO:0007669"/>
    <property type="project" value="TreeGrafter"/>
</dbReference>
<comment type="subunit">
    <text evidence="4">Component of the Golgi-associated retrograde protein (GARP) complex.</text>
</comment>
<dbReference type="GO" id="GO:0015031">
    <property type="term" value="P:protein transport"/>
    <property type="evidence" value="ECO:0007669"/>
    <property type="project" value="UniProtKB-UniRule"/>
</dbReference>
<sequence length="890" mass="96663">MHAGRSPSIGSMSDDFSDDGAEDESEERMRDLLASYYGLGAAGAGPGGVATAGAGGGGAGGGPVSTRISASDAVFRMDAAEFDSSEYVRHLLRTCETADLLQRNDEMVHEIKALDSDMQMLVYENYNKFITATDTIRSMKQNVESMEGEMDILVASMDEIADKSEHINSSLASKRSQIDKLVRVRRLLKRLEFFFELPQRLQQCIDEGSFAQAVKYFKIARDTLREYSHVASFSNIQAESEELMDQLRTRLKAQIQETLEPTQMNELVQLLLELDVPAADLRPKLLQCHEQCFRKTLEEEMERIRSANDTIDLGVQTLNQVFVAPFVAAIRSFHEIFAAPDQDGSEVLEEDLNLMSTAMFDLFFQLSTSLFDPGSLGGKEGGLPTPSEVRDLATALESLLEGTRTLDAHLPTCNSSERGADFVEAFLSQRLAAGFQWIRRETLAALESLGGAAASLGSEPSGARSGEGDFPGTSVEQVGEVALPNSHASTSEAMPLPPKAVFDLVLDRFGKMMDSTQPLVQFGDLVLGEVRRSSGRATFAAFTAEESRHLVGWLSTAMEVLVDVTLRPSPVCVWGLERDASATPTAAALQSHAEDSWDASAFLQGVTSALNDPAVSALDSPSPRFALECSVLCRGFHRTFTPALAEIIDSAIPASWSAARVDDDEVQAHTRSCSNRLLEYFVELHGNEIAARARCAVRGLHQEQAPVTTVTPAMFEACLGFGTALKDAATVLEVRPTVSAMSRSETWRAVRPTSGLSSAHKGLQLDIERVFSERVQVFGEVGFSLTSILEGLAKIALKAICEQVRASWISPEAYQQLLADVQFVRQISCCFVDDASVIDGLVDETLVAAADRVGSALREGASEDADLRSVVAQSRASFETALRSMGIEVR</sequence>
<feature type="region of interest" description="Disordered" evidence="5">
    <location>
        <begin position="1"/>
        <end position="27"/>
    </location>
</feature>
<dbReference type="GO" id="GO:1990745">
    <property type="term" value="C:EARP complex"/>
    <property type="evidence" value="ECO:0007669"/>
    <property type="project" value="TreeGrafter"/>
</dbReference>
<dbReference type="Pfam" id="PF15469">
    <property type="entry name" value="Sec5"/>
    <property type="match status" value="1"/>
</dbReference>
<comment type="similarity">
    <text evidence="1 4">Belongs to the VPS51 family.</text>
</comment>
<protein>
    <recommendedName>
        <fullName evidence="4">Vacuolar protein sorting-associated protein 51 homolog</fullName>
    </recommendedName>
</protein>
<evidence type="ECO:0000313" key="7">
    <source>
        <dbReference type="EMBL" id="CAD9685846.1"/>
    </source>
</evidence>
<dbReference type="SUPFAM" id="SSF74788">
    <property type="entry name" value="Cullin repeat-like"/>
    <property type="match status" value="1"/>
</dbReference>
<keyword evidence="4" id="KW-0445">Lipid transport</keyword>
<gene>
    <name evidence="7" type="ORF">RMAR1173_LOCUS9853</name>
</gene>
<dbReference type="GO" id="GO:0005829">
    <property type="term" value="C:cytosol"/>
    <property type="evidence" value="ECO:0007669"/>
    <property type="project" value="GOC"/>
</dbReference>
<dbReference type="GO" id="GO:0042147">
    <property type="term" value="P:retrograde transport, endosome to Golgi"/>
    <property type="evidence" value="ECO:0007669"/>
    <property type="project" value="UniProtKB-UniRule"/>
</dbReference>
<feature type="compositionally biased region" description="Acidic residues" evidence="5">
    <location>
        <begin position="15"/>
        <end position="26"/>
    </location>
</feature>
<evidence type="ECO:0000259" key="6">
    <source>
        <dbReference type="Pfam" id="PF15469"/>
    </source>
</evidence>
<evidence type="ECO:0000256" key="2">
    <source>
        <dbReference type="ARBA" id="ARBA00022448"/>
    </source>
</evidence>
<accession>A0A7S2S0E2</accession>
<dbReference type="EMBL" id="HBHJ01014952">
    <property type="protein sequence ID" value="CAD9685846.1"/>
    <property type="molecule type" value="Transcribed_RNA"/>
</dbReference>
<keyword evidence="3" id="KW-0175">Coiled coil</keyword>
<evidence type="ECO:0000256" key="4">
    <source>
        <dbReference type="RuleBase" id="RU368010"/>
    </source>
</evidence>
<comment type="subcellular location">
    <subcellularLocation>
        <location evidence="4">Golgi apparatus</location>
        <location evidence="4">trans-Golgi network</location>
    </subcellularLocation>
</comment>
<dbReference type="InterPro" id="IPR039481">
    <property type="entry name" value="EXOC2/Sec5_N_dom"/>
</dbReference>
<dbReference type="GO" id="GO:0016020">
    <property type="term" value="C:membrane"/>
    <property type="evidence" value="ECO:0007669"/>
    <property type="project" value="TreeGrafter"/>
</dbReference>
<keyword evidence="4" id="KW-0653">Protein transport</keyword>
<evidence type="ECO:0000256" key="3">
    <source>
        <dbReference type="ARBA" id="ARBA00023054"/>
    </source>
</evidence>
<dbReference type="GO" id="GO:0007030">
    <property type="term" value="P:Golgi organization"/>
    <property type="evidence" value="ECO:0007669"/>
    <property type="project" value="UniProtKB-UniRule"/>
</dbReference>
<keyword evidence="2 4" id="KW-0813">Transport</keyword>
<dbReference type="GO" id="GO:0000938">
    <property type="term" value="C:GARP complex"/>
    <property type="evidence" value="ECO:0007669"/>
    <property type="project" value="UniProtKB-UniRule"/>
</dbReference>
<dbReference type="InterPro" id="IPR016159">
    <property type="entry name" value="Cullin_repeat-like_dom_sf"/>
</dbReference>
<feature type="domain" description="Exocyst complex component EXOC2/Sec5 N-terminal" evidence="6">
    <location>
        <begin position="76"/>
        <end position="309"/>
    </location>
</feature>
<evidence type="ECO:0000256" key="5">
    <source>
        <dbReference type="SAM" id="MobiDB-lite"/>
    </source>
</evidence>
<feature type="region of interest" description="Disordered" evidence="5">
    <location>
        <begin position="455"/>
        <end position="474"/>
    </location>
</feature>